<organism evidence="2 3">
    <name type="scientific">Prorocentrum cordatum</name>
    <dbReference type="NCBI Taxonomy" id="2364126"/>
    <lineage>
        <taxon>Eukaryota</taxon>
        <taxon>Sar</taxon>
        <taxon>Alveolata</taxon>
        <taxon>Dinophyceae</taxon>
        <taxon>Prorocentrales</taxon>
        <taxon>Prorocentraceae</taxon>
        <taxon>Prorocentrum</taxon>
    </lineage>
</organism>
<feature type="compositionally biased region" description="Polar residues" evidence="1">
    <location>
        <begin position="247"/>
        <end position="258"/>
    </location>
</feature>
<feature type="compositionally biased region" description="Basic and acidic residues" evidence="1">
    <location>
        <begin position="230"/>
        <end position="241"/>
    </location>
</feature>
<comment type="caution">
    <text evidence="2">The sequence shown here is derived from an EMBL/GenBank/DDBJ whole genome shotgun (WGS) entry which is preliminary data.</text>
</comment>
<sequence length="351" mass="35592">MRDGADGSWTQDPESGEFLWTPASAEQLPQAADVAELLAALEHDGDATVVLAASTCRASRALLLALAAAAAPPGSPEAFGWVDGAPVAVEADQTARQLVAGALRRQLGAASGSPEASFEAEGAGLLVRLRRWPRAEDLCFVQGAAGAAAGAVPAGVLGRRCAEVEGAAPKPAAAACEESEAAAAMERLAGELGALAAAAGSAALLARPPPASPRRGGHGRSSWRLSASCCDRRPPARDAPPEVHGAQGSSASAVPGTDSQARAVAELLRDDATRVRLLDGLSEAERAEGARELAGGLRHTQRVQLADIASPHSVALEARNPVVAASLCAVELRGRRGCAVSLARGSRCYIA</sequence>
<name>A0ABN9SP77_9DINO</name>
<dbReference type="EMBL" id="CAUYUJ010012270">
    <property type="protein sequence ID" value="CAK0833664.1"/>
    <property type="molecule type" value="Genomic_DNA"/>
</dbReference>
<gene>
    <name evidence="2" type="ORF">PCOR1329_LOCUS31284</name>
</gene>
<feature type="region of interest" description="Disordered" evidence="1">
    <location>
        <begin position="207"/>
        <end position="258"/>
    </location>
</feature>
<evidence type="ECO:0000313" key="2">
    <source>
        <dbReference type="EMBL" id="CAK0833664.1"/>
    </source>
</evidence>
<evidence type="ECO:0000313" key="3">
    <source>
        <dbReference type="Proteomes" id="UP001189429"/>
    </source>
</evidence>
<dbReference type="Proteomes" id="UP001189429">
    <property type="component" value="Unassembled WGS sequence"/>
</dbReference>
<evidence type="ECO:0000256" key="1">
    <source>
        <dbReference type="SAM" id="MobiDB-lite"/>
    </source>
</evidence>
<proteinExistence type="predicted"/>
<protein>
    <submittedName>
        <fullName evidence="2">Uncharacterized protein</fullName>
    </submittedName>
</protein>
<reference evidence="2" key="1">
    <citation type="submission" date="2023-10" db="EMBL/GenBank/DDBJ databases">
        <authorList>
            <person name="Chen Y."/>
            <person name="Shah S."/>
            <person name="Dougan E. K."/>
            <person name="Thang M."/>
            <person name="Chan C."/>
        </authorList>
    </citation>
    <scope>NUCLEOTIDE SEQUENCE [LARGE SCALE GENOMIC DNA]</scope>
</reference>
<keyword evidence="3" id="KW-1185">Reference proteome</keyword>
<accession>A0ABN9SP77</accession>